<organism evidence="2 3">
    <name type="scientific">Umbelopsis ramanniana AG</name>
    <dbReference type="NCBI Taxonomy" id="1314678"/>
    <lineage>
        <taxon>Eukaryota</taxon>
        <taxon>Fungi</taxon>
        <taxon>Fungi incertae sedis</taxon>
        <taxon>Mucoromycota</taxon>
        <taxon>Mucoromycotina</taxon>
        <taxon>Umbelopsidomycetes</taxon>
        <taxon>Umbelopsidales</taxon>
        <taxon>Umbelopsidaceae</taxon>
        <taxon>Umbelopsis</taxon>
    </lineage>
</organism>
<dbReference type="GeneID" id="75914730"/>
<dbReference type="RefSeq" id="XP_051444202.1">
    <property type="nucleotide sequence ID" value="XM_051589385.1"/>
</dbReference>
<dbReference type="Proteomes" id="UP001206595">
    <property type="component" value="Unassembled WGS sequence"/>
</dbReference>
<feature type="transmembrane region" description="Helical" evidence="1">
    <location>
        <begin position="15"/>
        <end position="35"/>
    </location>
</feature>
<evidence type="ECO:0000313" key="2">
    <source>
        <dbReference type="EMBL" id="KAI8579198.1"/>
    </source>
</evidence>
<reference evidence="2" key="1">
    <citation type="submission" date="2021-06" db="EMBL/GenBank/DDBJ databases">
        <authorList>
            <consortium name="DOE Joint Genome Institute"/>
            <person name="Mondo S.J."/>
            <person name="Amses K.R."/>
            <person name="Simmons D.R."/>
            <person name="Longcore J.E."/>
            <person name="Seto K."/>
            <person name="Alves G.H."/>
            <person name="Bonds A.E."/>
            <person name="Quandt C.A."/>
            <person name="Davis W.J."/>
            <person name="Chang Y."/>
            <person name="Letcher P.M."/>
            <person name="Powell M.J."/>
            <person name="Kuo A."/>
            <person name="Labutti K."/>
            <person name="Pangilinan J."/>
            <person name="Andreopoulos W."/>
            <person name="Tritt A."/>
            <person name="Riley R."/>
            <person name="Hundley H."/>
            <person name="Johnson J."/>
            <person name="Lipzen A."/>
            <person name="Barry K."/>
            <person name="Berbee M.L."/>
            <person name="Buchler N.E."/>
            <person name="Grigoriev I.V."/>
            <person name="Spatafora J.W."/>
            <person name="Stajich J.E."/>
            <person name="James T.Y."/>
        </authorList>
    </citation>
    <scope>NUCLEOTIDE SEQUENCE</scope>
    <source>
        <strain evidence="2">AG</strain>
    </source>
</reference>
<name>A0AAD5HEP4_UMBRA</name>
<dbReference type="AlphaFoldDB" id="A0AAD5HEP4"/>
<keyword evidence="1" id="KW-0472">Membrane</keyword>
<sequence length="67" mass="7885">MAYTLFYVVQYNELFFMYCLLIVVKSKLFLILTVFHNSHVQAQYSSKCKIELHTSFCVGKAYQSYAI</sequence>
<proteinExistence type="predicted"/>
<reference evidence="2" key="2">
    <citation type="journal article" date="2022" name="Proc. Natl. Acad. Sci. U.S.A.">
        <title>Diploid-dominant life cycles characterize the early evolution of Fungi.</title>
        <authorList>
            <person name="Amses K.R."/>
            <person name="Simmons D.R."/>
            <person name="Longcore J.E."/>
            <person name="Mondo S.J."/>
            <person name="Seto K."/>
            <person name="Jeronimo G.H."/>
            <person name="Bonds A.E."/>
            <person name="Quandt C.A."/>
            <person name="Davis W.J."/>
            <person name="Chang Y."/>
            <person name="Federici B.A."/>
            <person name="Kuo A."/>
            <person name="LaButti K."/>
            <person name="Pangilinan J."/>
            <person name="Andreopoulos W."/>
            <person name="Tritt A."/>
            <person name="Riley R."/>
            <person name="Hundley H."/>
            <person name="Johnson J."/>
            <person name="Lipzen A."/>
            <person name="Barry K."/>
            <person name="Lang B.F."/>
            <person name="Cuomo C.A."/>
            <person name="Buchler N.E."/>
            <person name="Grigoriev I.V."/>
            <person name="Spatafora J.W."/>
            <person name="Stajich J.E."/>
            <person name="James T.Y."/>
        </authorList>
    </citation>
    <scope>NUCLEOTIDE SEQUENCE</scope>
    <source>
        <strain evidence="2">AG</strain>
    </source>
</reference>
<accession>A0AAD5HEP4</accession>
<dbReference type="EMBL" id="MU620922">
    <property type="protein sequence ID" value="KAI8579198.1"/>
    <property type="molecule type" value="Genomic_DNA"/>
</dbReference>
<keyword evidence="1" id="KW-0812">Transmembrane</keyword>
<protein>
    <submittedName>
        <fullName evidence="2">Uncharacterized protein</fullName>
    </submittedName>
</protein>
<keyword evidence="1" id="KW-1133">Transmembrane helix</keyword>
<evidence type="ECO:0000256" key="1">
    <source>
        <dbReference type="SAM" id="Phobius"/>
    </source>
</evidence>
<gene>
    <name evidence="2" type="ORF">K450DRAFT_243227</name>
</gene>
<comment type="caution">
    <text evidence="2">The sequence shown here is derived from an EMBL/GenBank/DDBJ whole genome shotgun (WGS) entry which is preliminary data.</text>
</comment>
<evidence type="ECO:0000313" key="3">
    <source>
        <dbReference type="Proteomes" id="UP001206595"/>
    </source>
</evidence>
<keyword evidence="3" id="KW-1185">Reference proteome</keyword>